<sequence>MNGVELDGHNQRLRRWITKQRVMGKEYPDVRHEQTYEGVNETDDGVISFLHTSINELNRASY</sequence>
<dbReference type="EMBL" id="CP035232">
    <property type="protein sequence ID" value="QAT64873.1"/>
    <property type="molecule type" value="Genomic_DNA"/>
</dbReference>
<dbReference type="RefSeq" id="WP_128748085.1">
    <property type="nucleotide sequence ID" value="NZ_CP035232.1"/>
</dbReference>
<dbReference type="GeneID" id="82852645"/>
<organism evidence="1 2">
    <name type="scientific">Bacillus glycinifermentans</name>
    <dbReference type="NCBI Taxonomy" id="1664069"/>
    <lineage>
        <taxon>Bacteria</taxon>
        <taxon>Bacillati</taxon>
        <taxon>Bacillota</taxon>
        <taxon>Bacilli</taxon>
        <taxon>Bacillales</taxon>
        <taxon>Bacillaceae</taxon>
        <taxon>Bacillus</taxon>
    </lineage>
</organism>
<protein>
    <submittedName>
        <fullName evidence="1">Uncharacterized protein</fullName>
    </submittedName>
</protein>
<dbReference type="Proteomes" id="UP000288675">
    <property type="component" value="Chromosome"/>
</dbReference>
<proteinExistence type="predicted"/>
<gene>
    <name evidence="1" type="ORF">EQZ20_08125</name>
</gene>
<name>A0AAJ4D1X5_9BACI</name>
<evidence type="ECO:0000313" key="2">
    <source>
        <dbReference type="Proteomes" id="UP000288675"/>
    </source>
</evidence>
<dbReference type="AlphaFoldDB" id="A0AAJ4D1X5"/>
<reference evidence="1 2" key="1">
    <citation type="submission" date="2019-01" db="EMBL/GenBank/DDBJ databases">
        <title>Genome sequence of Bacillus glycinifermentans SRCM103574.</title>
        <authorList>
            <person name="Kong H.-J."/>
            <person name="Jeong S.-Y."/>
            <person name="Jeong D.-Y."/>
        </authorList>
    </citation>
    <scope>NUCLEOTIDE SEQUENCE [LARGE SCALE GENOMIC DNA]</scope>
    <source>
        <strain evidence="1 2">SRCM103574</strain>
    </source>
</reference>
<accession>A0AAJ4D1X5</accession>
<evidence type="ECO:0000313" key="1">
    <source>
        <dbReference type="EMBL" id="QAT64873.1"/>
    </source>
</evidence>